<feature type="region of interest" description="Disordered" evidence="1">
    <location>
        <begin position="170"/>
        <end position="414"/>
    </location>
</feature>
<reference evidence="3 4" key="1">
    <citation type="submission" date="2015-02" db="EMBL/GenBank/DDBJ databases">
        <title>Draft Genome Sequences of Two Closely-Related Aflatoxigenic Aspergillus Species Obtained from the Cote d'Ivoire.</title>
        <authorList>
            <person name="Moore G.G."/>
            <person name="Beltz S.B."/>
            <person name="Mack B.M."/>
        </authorList>
    </citation>
    <scope>NUCLEOTIDE SEQUENCE [LARGE SCALE GENOMIC DNA]</scope>
    <source>
        <strain evidence="3 4">SRRC1432</strain>
    </source>
</reference>
<comment type="caution">
    <text evidence="3">The sequence shown here is derived from an EMBL/GenBank/DDBJ whole genome shotgun (WGS) entry which is preliminary data.</text>
</comment>
<keyword evidence="4" id="KW-1185">Reference proteome</keyword>
<dbReference type="EMBL" id="JYKN01003402">
    <property type="protein sequence ID" value="KKK12744.1"/>
    <property type="molecule type" value="Genomic_DNA"/>
</dbReference>
<protein>
    <recommendedName>
        <fullName evidence="2">EH domain-containing protein</fullName>
    </recommendedName>
</protein>
<feature type="compositionally biased region" description="Basic and acidic residues" evidence="1">
    <location>
        <begin position="8"/>
        <end position="18"/>
    </location>
</feature>
<evidence type="ECO:0000259" key="2">
    <source>
        <dbReference type="PROSITE" id="PS50031"/>
    </source>
</evidence>
<feature type="domain" description="EH" evidence="2">
    <location>
        <begin position="479"/>
        <end position="538"/>
    </location>
</feature>
<dbReference type="Gene3D" id="1.10.238.10">
    <property type="entry name" value="EF-hand"/>
    <property type="match status" value="1"/>
</dbReference>
<dbReference type="Pfam" id="PF12763">
    <property type="entry name" value="EH"/>
    <property type="match status" value="1"/>
</dbReference>
<feature type="compositionally biased region" description="Basic and acidic residues" evidence="1">
    <location>
        <begin position="56"/>
        <end position="70"/>
    </location>
</feature>
<dbReference type="VEuPathDB" id="FungiDB:P175DRAFT_0521245"/>
<feature type="region of interest" description="Disordered" evidence="1">
    <location>
        <begin position="1"/>
        <end position="24"/>
    </location>
</feature>
<dbReference type="SUPFAM" id="SSF47473">
    <property type="entry name" value="EF-hand"/>
    <property type="match status" value="1"/>
</dbReference>
<feature type="region of interest" description="Disordered" evidence="1">
    <location>
        <begin position="36"/>
        <end position="80"/>
    </location>
</feature>
<feature type="compositionally biased region" description="Basic and acidic residues" evidence="1">
    <location>
        <begin position="221"/>
        <end position="230"/>
    </location>
</feature>
<dbReference type="PROSITE" id="PS50031">
    <property type="entry name" value="EH"/>
    <property type="match status" value="1"/>
</dbReference>
<feature type="compositionally biased region" description="Low complexity" evidence="1">
    <location>
        <begin position="279"/>
        <end position="304"/>
    </location>
</feature>
<feature type="compositionally biased region" description="Low complexity" evidence="1">
    <location>
        <begin position="231"/>
        <end position="248"/>
    </location>
</feature>
<proteinExistence type="predicted"/>
<accession>A0A0F8TZ39</accession>
<dbReference type="InterPro" id="IPR000261">
    <property type="entry name" value="EH_dom"/>
</dbReference>
<feature type="compositionally biased region" description="Basic residues" evidence="1">
    <location>
        <begin position="388"/>
        <end position="409"/>
    </location>
</feature>
<feature type="compositionally biased region" description="Basic and acidic residues" evidence="1">
    <location>
        <begin position="376"/>
        <end position="387"/>
    </location>
</feature>
<name>A0A0F8TZ39_9EURO</name>
<feature type="compositionally biased region" description="Low complexity" evidence="1">
    <location>
        <begin position="319"/>
        <end position="336"/>
    </location>
</feature>
<dbReference type="AlphaFoldDB" id="A0A0F8TZ39"/>
<dbReference type="InterPro" id="IPR011992">
    <property type="entry name" value="EF-hand-dom_pair"/>
</dbReference>
<dbReference type="Proteomes" id="UP000034947">
    <property type="component" value="Unassembled WGS sequence"/>
</dbReference>
<dbReference type="OrthoDB" id="10045710at2759"/>
<feature type="compositionally biased region" description="Low complexity" evidence="1">
    <location>
        <begin position="200"/>
        <end position="219"/>
    </location>
</feature>
<evidence type="ECO:0000313" key="3">
    <source>
        <dbReference type="EMBL" id="KKK12744.1"/>
    </source>
</evidence>
<organism evidence="3 4">
    <name type="scientific">Aspergillus ochraceoroseus</name>
    <dbReference type="NCBI Taxonomy" id="138278"/>
    <lineage>
        <taxon>Eukaryota</taxon>
        <taxon>Fungi</taxon>
        <taxon>Dikarya</taxon>
        <taxon>Ascomycota</taxon>
        <taxon>Pezizomycotina</taxon>
        <taxon>Eurotiomycetes</taxon>
        <taxon>Eurotiomycetidae</taxon>
        <taxon>Eurotiales</taxon>
        <taxon>Aspergillaceae</taxon>
        <taxon>Aspergillus</taxon>
        <taxon>Aspergillus subgen. Nidulantes</taxon>
    </lineage>
</organism>
<evidence type="ECO:0000256" key="1">
    <source>
        <dbReference type="SAM" id="MobiDB-lite"/>
    </source>
</evidence>
<sequence length="548" mass="60366">MAKPPTTLDRRLSPRNHEGSSPNAAALQGALLAFNSTPVRDPPRLVSQKSGVIMGIDRRDPAPILDRDSEPPLELPEPGSIKDKIAKFSSNSSSQTDIQAKSLQHVAAQLAVRNTPTPSAKAASVGVQKAQIQQNGEHEDQNLPSPIPVRGTIATRSLVGRFLDDAEETSLPKFIASPVPTTSPRPAVSKPRPNPPAPRKPALISSSTTHSTSSLAPTSQRLDKLKRDQELSSSQSSLRSKASSSTLSEGRPPALPPRRADSTMSTRDTRDHRYLLGDNRSPVRPSSSSAASLYSQSQNYSSSSMPDNLTDVSREGRSDAVVASSRASARALQAKRSPPPPPPSRRRRSRSLLQLQHQSKKDRPSNPSPGNLRQTLRAEAKSDDEGGHHRRHLHHPHTKNIIHKHPHKHHEGDRKRWRIEITEKERKRYEGVWAANKGLLIPPYQIFKQGSQGERPPDMYPVNALEMVVNLVVQDIWSRSRLPDHTLEQVWDLVDGQKIGLLAKEEFVVGMWLIDQQLKGHKLPAVVPDSVWGSVRRVPGISLGDLRT</sequence>
<dbReference type="SMART" id="SM00027">
    <property type="entry name" value="EH"/>
    <property type="match status" value="1"/>
</dbReference>
<evidence type="ECO:0000313" key="4">
    <source>
        <dbReference type="Proteomes" id="UP000034947"/>
    </source>
</evidence>
<gene>
    <name evidence="3" type="ORF">AOCH_000751</name>
</gene>
<feature type="region of interest" description="Disordered" evidence="1">
    <location>
        <begin position="116"/>
        <end position="149"/>
    </location>
</feature>